<keyword evidence="2" id="KW-1185">Reference proteome</keyword>
<organism evidence="3">
    <name type="scientific">Soboliphyme baturini</name>
    <dbReference type="NCBI Taxonomy" id="241478"/>
    <lineage>
        <taxon>Eukaryota</taxon>
        <taxon>Metazoa</taxon>
        <taxon>Ecdysozoa</taxon>
        <taxon>Nematoda</taxon>
        <taxon>Enoplea</taxon>
        <taxon>Dorylaimia</taxon>
        <taxon>Dioctophymatida</taxon>
        <taxon>Dioctophymatoidea</taxon>
        <taxon>Soboliphymatidae</taxon>
        <taxon>Soboliphyme</taxon>
    </lineage>
</organism>
<accession>A0A183IEY2</accession>
<sequence length="79" mass="8748">MATAATREACERLFFASSRCCQKHTDTCLGWVINKQAVVWIRSARRSRSEVEHCSNCLPVDKSFLPALTRDDDGSAADG</sequence>
<dbReference type="AlphaFoldDB" id="A0A183IEY2"/>
<name>A0A183IEY2_9BILA</name>
<evidence type="ECO:0000313" key="1">
    <source>
        <dbReference type="EMBL" id="VDO96790.1"/>
    </source>
</evidence>
<dbReference type="WBParaSite" id="SBAD_0000227901-mRNA-1">
    <property type="protein sequence ID" value="SBAD_0000227901-mRNA-1"/>
    <property type="gene ID" value="SBAD_0000227901"/>
</dbReference>
<proteinExistence type="predicted"/>
<evidence type="ECO:0000313" key="2">
    <source>
        <dbReference type="Proteomes" id="UP000270296"/>
    </source>
</evidence>
<gene>
    <name evidence="1" type="ORF">SBAD_LOCUS2176</name>
</gene>
<dbReference type="EMBL" id="UZAM01007116">
    <property type="protein sequence ID" value="VDO96790.1"/>
    <property type="molecule type" value="Genomic_DNA"/>
</dbReference>
<reference evidence="1 2" key="2">
    <citation type="submission" date="2018-11" db="EMBL/GenBank/DDBJ databases">
        <authorList>
            <consortium name="Pathogen Informatics"/>
        </authorList>
    </citation>
    <scope>NUCLEOTIDE SEQUENCE [LARGE SCALE GENOMIC DNA]</scope>
</reference>
<protein>
    <submittedName>
        <fullName evidence="3">Zf-3CxxC domain-containing protein</fullName>
    </submittedName>
</protein>
<reference evidence="3" key="1">
    <citation type="submission" date="2016-06" db="UniProtKB">
        <authorList>
            <consortium name="WormBaseParasite"/>
        </authorList>
    </citation>
    <scope>IDENTIFICATION</scope>
</reference>
<evidence type="ECO:0000313" key="3">
    <source>
        <dbReference type="WBParaSite" id="SBAD_0000227901-mRNA-1"/>
    </source>
</evidence>
<dbReference type="Proteomes" id="UP000270296">
    <property type="component" value="Unassembled WGS sequence"/>
</dbReference>